<comment type="caution">
    <text evidence="4">The sequence shown here is derived from an EMBL/GenBank/DDBJ whole genome shotgun (WGS) entry which is preliminary data.</text>
</comment>
<dbReference type="InterPro" id="IPR001638">
    <property type="entry name" value="Solute-binding_3/MltF_N"/>
</dbReference>
<name>A0A6L7GBQ4_9RHOB</name>
<proteinExistence type="predicted"/>
<gene>
    <name evidence="4" type="ORF">GR170_22955</name>
</gene>
<dbReference type="PANTHER" id="PTHR35936:SF17">
    <property type="entry name" value="ARGININE-BINDING EXTRACELLULAR PROTEIN ARTP"/>
    <property type="match status" value="1"/>
</dbReference>
<reference evidence="4 5" key="1">
    <citation type="submission" date="2019-12" db="EMBL/GenBank/DDBJ databases">
        <authorList>
            <person name="Li M."/>
        </authorList>
    </citation>
    <scope>NUCLEOTIDE SEQUENCE [LARGE SCALE GENOMIC DNA]</scope>
    <source>
        <strain evidence="4 5">GBMRC 2024</strain>
    </source>
</reference>
<evidence type="ECO:0000256" key="1">
    <source>
        <dbReference type="ARBA" id="ARBA00022729"/>
    </source>
</evidence>
<evidence type="ECO:0000313" key="4">
    <source>
        <dbReference type="EMBL" id="MXN20700.1"/>
    </source>
</evidence>
<evidence type="ECO:0000259" key="3">
    <source>
        <dbReference type="SMART" id="SM00062"/>
    </source>
</evidence>
<dbReference type="PANTHER" id="PTHR35936">
    <property type="entry name" value="MEMBRANE-BOUND LYTIC MUREIN TRANSGLYCOSYLASE F"/>
    <property type="match status" value="1"/>
</dbReference>
<feature type="domain" description="Solute-binding protein family 3/N-terminal" evidence="3">
    <location>
        <begin position="29"/>
        <end position="263"/>
    </location>
</feature>
<dbReference type="Gene3D" id="3.40.190.10">
    <property type="entry name" value="Periplasmic binding protein-like II"/>
    <property type="match status" value="2"/>
</dbReference>
<feature type="chain" id="PRO_5026789969" evidence="2">
    <location>
        <begin position="28"/>
        <end position="275"/>
    </location>
</feature>
<dbReference type="SUPFAM" id="SSF53850">
    <property type="entry name" value="Periplasmic binding protein-like II"/>
    <property type="match status" value="1"/>
</dbReference>
<dbReference type="AlphaFoldDB" id="A0A6L7GBQ4"/>
<dbReference type="EMBL" id="WUMU01000034">
    <property type="protein sequence ID" value="MXN20700.1"/>
    <property type="molecule type" value="Genomic_DNA"/>
</dbReference>
<accession>A0A6L7GBQ4</accession>
<keyword evidence="5" id="KW-1185">Reference proteome</keyword>
<dbReference type="Pfam" id="PF00497">
    <property type="entry name" value="SBP_bac_3"/>
    <property type="match status" value="1"/>
</dbReference>
<protein>
    <submittedName>
        <fullName evidence="4">Transporter substrate-binding domain-containing protein</fullName>
    </submittedName>
</protein>
<organism evidence="4 5">
    <name type="scientific">Pseudooceanicola albus</name>
    <dbReference type="NCBI Taxonomy" id="2692189"/>
    <lineage>
        <taxon>Bacteria</taxon>
        <taxon>Pseudomonadati</taxon>
        <taxon>Pseudomonadota</taxon>
        <taxon>Alphaproteobacteria</taxon>
        <taxon>Rhodobacterales</taxon>
        <taxon>Paracoccaceae</taxon>
        <taxon>Pseudooceanicola</taxon>
    </lineage>
</organism>
<feature type="signal peptide" evidence="2">
    <location>
        <begin position="1"/>
        <end position="27"/>
    </location>
</feature>
<evidence type="ECO:0000313" key="5">
    <source>
        <dbReference type="Proteomes" id="UP000477911"/>
    </source>
</evidence>
<dbReference type="Proteomes" id="UP000477911">
    <property type="component" value="Unassembled WGS sequence"/>
</dbReference>
<evidence type="ECO:0000256" key="2">
    <source>
        <dbReference type="SAM" id="SignalP"/>
    </source>
</evidence>
<dbReference type="RefSeq" id="WP_160896824.1">
    <property type="nucleotide sequence ID" value="NZ_WUMU01000034.1"/>
</dbReference>
<keyword evidence="1 2" id="KW-0732">Signal</keyword>
<sequence>MNAKFSRFRLLALTAAAACSLSTVASAETLRLGNEGTNPPFSIMSGDGTLSGLEPDLAREVCKRIGADCKLVVMDFRALVPSLLEGKFDLLVGNMTPSEKRREKLDFTRPVLSNPVSFVVPKDSDWTLTPEGLRGKNVTVGLQRGDMNAAYLKTLFGDSVKYRDYDNPDQTILDLTAGRINMLFMPKLTAAVKLIDTPKGSDWKFAGEPYYSGQEDLPADQRGNAWPVRKGDTALLDRVNGALNAMLADCTYTKIREKYISTPLLPEDAACAAKK</sequence>
<dbReference type="SMART" id="SM00062">
    <property type="entry name" value="PBPb"/>
    <property type="match status" value="1"/>
</dbReference>